<dbReference type="EMBL" id="CM001475">
    <property type="protein sequence ID" value="EIC29021.1"/>
    <property type="molecule type" value="Genomic_DNA"/>
</dbReference>
<organism evidence="2 3">
    <name type="scientific">Methylomicrobium album BG8</name>
    <dbReference type="NCBI Taxonomy" id="686340"/>
    <lineage>
        <taxon>Bacteria</taxon>
        <taxon>Pseudomonadati</taxon>
        <taxon>Pseudomonadota</taxon>
        <taxon>Gammaproteobacteria</taxon>
        <taxon>Methylococcales</taxon>
        <taxon>Methylococcaceae</taxon>
        <taxon>Methylomicrobium</taxon>
    </lineage>
</organism>
<dbReference type="RefSeq" id="WP_005370579.1">
    <property type="nucleotide sequence ID" value="NZ_CM001475.1"/>
</dbReference>
<sequence>MSHRLRTGSIPAAVRTVEGAMLLEMNVTLGRGRFGLSMQLSASATCVGLFGKSGAGKSAVFDLISGALQPQSGRIVLNGKILSDSTRGIVMPRELRPVGAAAQIDGAGYDSSGDGFSPPG</sequence>
<proteinExistence type="predicted"/>
<dbReference type="STRING" id="686340.Metal_1212"/>
<evidence type="ECO:0000259" key="1">
    <source>
        <dbReference type="Pfam" id="PF00005"/>
    </source>
</evidence>
<evidence type="ECO:0000313" key="3">
    <source>
        <dbReference type="Proteomes" id="UP000005090"/>
    </source>
</evidence>
<dbReference type="GO" id="GO:0016887">
    <property type="term" value="F:ATP hydrolysis activity"/>
    <property type="evidence" value="ECO:0007669"/>
    <property type="project" value="InterPro"/>
</dbReference>
<protein>
    <recommendedName>
        <fullName evidence="1">ABC transporter domain-containing protein</fullName>
    </recommendedName>
</protein>
<dbReference type="HOGENOM" id="CLU_2046925_0_0_6"/>
<dbReference type="eggNOG" id="COG4148">
    <property type="taxonomic scope" value="Bacteria"/>
</dbReference>
<dbReference type="Gene3D" id="3.40.50.300">
    <property type="entry name" value="P-loop containing nucleotide triphosphate hydrolases"/>
    <property type="match status" value="1"/>
</dbReference>
<feature type="domain" description="ABC transporter" evidence="1">
    <location>
        <begin position="37"/>
        <end position="85"/>
    </location>
</feature>
<dbReference type="SUPFAM" id="SSF52540">
    <property type="entry name" value="P-loop containing nucleoside triphosphate hydrolases"/>
    <property type="match status" value="1"/>
</dbReference>
<dbReference type="Proteomes" id="UP000005090">
    <property type="component" value="Chromosome"/>
</dbReference>
<accession>H8GIJ4</accession>
<gene>
    <name evidence="2" type="ORF">Metal_1212</name>
</gene>
<dbReference type="GO" id="GO:0005524">
    <property type="term" value="F:ATP binding"/>
    <property type="evidence" value="ECO:0007669"/>
    <property type="project" value="InterPro"/>
</dbReference>
<dbReference type="Pfam" id="PF00005">
    <property type="entry name" value="ABC_tran"/>
    <property type="match status" value="1"/>
</dbReference>
<keyword evidence="3" id="KW-1185">Reference proteome</keyword>
<dbReference type="InterPro" id="IPR027417">
    <property type="entry name" value="P-loop_NTPase"/>
</dbReference>
<dbReference type="InterPro" id="IPR003439">
    <property type="entry name" value="ABC_transporter-like_ATP-bd"/>
</dbReference>
<evidence type="ECO:0000313" key="2">
    <source>
        <dbReference type="EMBL" id="EIC29021.1"/>
    </source>
</evidence>
<name>H8GIJ4_METAL</name>
<reference evidence="2 3" key="1">
    <citation type="journal article" date="2013" name="Genome Announc.">
        <title>Genome Sequence of the Obligate Gammaproteobacterial Methanotroph Methylomicrobium album Strain BG8.</title>
        <authorList>
            <person name="Kits K.D."/>
            <person name="Kalyuzhnaya M.G."/>
            <person name="Klotz M.G."/>
            <person name="Jetten M.S."/>
            <person name="Op den Camp H.J."/>
            <person name="Vuilleumier S."/>
            <person name="Bringel F."/>
            <person name="Dispirito A.A."/>
            <person name="Murrell J.C."/>
            <person name="Bruce D."/>
            <person name="Cheng J.F."/>
            <person name="Copeland A."/>
            <person name="Goodwin L."/>
            <person name="Hauser L."/>
            <person name="Lajus A."/>
            <person name="Land M.L."/>
            <person name="Lapidus A."/>
            <person name="Lucas S."/>
            <person name="Medigue C."/>
            <person name="Pitluck S."/>
            <person name="Woyke T."/>
            <person name="Zeytun A."/>
            <person name="Stein L.Y."/>
        </authorList>
    </citation>
    <scope>NUCLEOTIDE SEQUENCE [LARGE SCALE GENOMIC DNA]</scope>
    <source>
        <strain evidence="2 3">BG8</strain>
    </source>
</reference>
<dbReference type="AlphaFoldDB" id="H8GIJ4"/>